<reference evidence="1 2" key="1">
    <citation type="journal article" date="2016" name="Mol. Biol. Evol.">
        <title>Comparative Genomics of Early-Diverging Mushroom-Forming Fungi Provides Insights into the Origins of Lignocellulose Decay Capabilities.</title>
        <authorList>
            <person name="Nagy L.G."/>
            <person name="Riley R."/>
            <person name="Tritt A."/>
            <person name="Adam C."/>
            <person name="Daum C."/>
            <person name="Floudas D."/>
            <person name="Sun H."/>
            <person name="Yadav J.S."/>
            <person name="Pangilinan J."/>
            <person name="Larsson K.H."/>
            <person name="Matsuura K."/>
            <person name="Barry K."/>
            <person name="Labutti K."/>
            <person name="Kuo R."/>
            <person name="Ohm R.A."/>
            <person name="Bhattacharya S.S."/>
            <person name="Shirouzu T."/>
            <person name="Yoshinaga Y."/>
            <person name="Martin F.M."/>
            <person name="Grigoriev I.V."/>
            <person name="Hibbett D.S."/>
        </authorList>
    </citation>
    <scope>NUCLEOTIDE SEQUENCE [LARGE SCALE GENOMIC DNA]</scope>
    <source>
        <strain evidence="1 2">HHB9708</strain>
    </source>
</reference>
<dbReference type="Proteomes" id="UP000076722">
    <property type="component" value="Unassembled WGS sequence"/>
</dbReference>
<feature type="non-terminal residue" evidence="1">
    <location>
        <position position="150"/>
    </location>
</feature>
<dbReference type="SUPFAM" id="SSF53098">
    <property type="entry name" value="Ribonuclease H-like"/>
    <property type="match status" value="1"/>
</dbReference>
<dbReference type="EMBL" id="KV419397">
    <property type="protein sequence ID" value="KZS97031.1"/>
    <property type="molecule type" value="Genomic_DNA"/>
</dbReference>
<gene>
    <name evidence="1" type="ORF">SISNIDRAFT_395007</name>
</gene>
<accession>A0A164YLH1</accession>
<sequence>LTSHAKYEKLKMEKFIMLNKEWLLAEEMLPIMEVFKACTVNLSSGNTPLIHQVIPVIDHITAVLTKAYKDESGNTSLIIRHGALNGIKILNKYYSKSDDSVMYRVAMILHPKFKTAYFVAKEWDDEWIERALEIVKEIWRRDYLPHVVNV</sequence>
<name>A0A164YLH1_9AGAM</name>
<evidence type="ECO:0000313" key="2">
    <source>
        <dbReference type="Proteomes" id="UP000076722"/>
    </source>
</evidence>
<dbReference type="OrthoDB" id="3359487at2759"/>
<keyword evidence="2" id="KW-1185">Reference proteome</keyword>
<evidence type="ECO:0008006" key="3">
    <source>
        <dbReference type="Google" id="ProtNLM"/>
    </source>
</evidence>
<dbReference type="AlphaFoldDB" id="A0A164YLH1"/>
<feature type="non-terminal residue" evidence="1">
    <location>
        <position position="1"/>
    </location>
</feature>
<dbReference type="InterPro" id="IPR012337">
    <property type="entry name" value="RNaseH-like_sf"/>
</dbReference>
<proteinExistence type="predicted"/>
<organism evidence="1 2">
    <name type="scientific">Sistotremastrum niveocremeum HHB9708</name>
    <dbReference type="NCBI Taxonomy" id="1314777"/>
    <lineage>
        <taxon>Eukaryota</taxon>
        <taxon>Fungi</taxon>
        <taxon>Dikarya</taxon>
        <taxon>Basidiomycota</taxon>
        <taxon>Agaricomycotina</taxon>
        <taxon>Agaricomycetes</taxon>
        <taxon>Sistotremastrales</taxon>
        <taxon>Sistotremastraceae</taxon>
        <taxon>Sertulicium</taxon>
        <taxon>Sertulicium niveocremeum</taxon>
    </lineage>
</organism>
<evidence type="ECO:0000313" key="1">
    <source>
        <dbReference type="EMBL" id="KZS97031.1"/>
    </source>
</evidence>
<protein>
    <recommendedName>
        <fullName evidence="3">hAT-like transposase RNase-H fold domain-containing protein</fullName>
    </recommendedName>
</protein>